<proteinExistence type="inferred from homology"/>
<keyword evidence="5 8" id="KW-0418">Kinase</keyword>
<dbReference type="Pfam" id="PF01636">
    <property type="entry name" value="APH"/>
    <property type="match status" value="1"/>
</dbReference>
<dbReference type="Gene3D" id="3.90.1200.10">
    <property type="match status" value="1"/>
</dbReference>
<comment type="similarity">
    <text evidence="7 8">Belongs to the pseudomonas-type ThrB family.</text>
</comment>
<keyword evidence="1 8" id="KW-0028">Amino-acid biosynthesis</keyword>
<evidence type="ECO:0000256" key="9">
    <source>
        <dbReference type="NCBIfam" id="TIGR00938"/>
    </source>
</evidence>
<comment type="caution">
    <text evidence="11">The sequence shown here is derived from an EMBL/GenBank/DDBJ whole genome shotgun (WGS) entry which is preliminary data.</text>
</comment>
<comment type="catalytic activity">
    <reaction evidence="8">
        <text>L-homoserine + ATP = O-phospho-L-homoserine + ADP + H(+)</text>
        <dbReference type="Rhea" id="RHEA:13985"/>
        <dbReference type="ChEBI" id="CHEBI:15378"/>
        <dbReference type="ChEBI" id="CHEBI:30616"/>
        <dbReference type="ChEBI" id="CHEBI:57476"/>
        <dbReference type="ChEBI" id="CHEBI:57590"/>
        <dbReference type="ChEBI" id="CHEBI:456216"/>
        <dbReference type="EC" id="2.7.1.39"/>
    </reaction>
</comment>
<evidence type="ECO:0000256" key="1">
    <source>
        <dbReference type="ARBA" id="ARBA00022605"/>
    </source>
</evidence>
<protein>
    <recommendedName>
        <fullName evidence="8 9">Homoserine kinase</fullName>
        <shortName evidence="8">HK</shortName>
        <shortName evidence="8">HSK</shortName>
        <ecNumber evidence="8 9">2.7.1.39</ecNumber>
    </recommendedName>
</protein>
<evidence type="ECO:0000313" key="12">
    <source>
        <dbReference type="Proteomes" id="UP001596303"/>
    </source>
</evidence>
<reference evidence="12" key="1">
    <citation type="journal article" date="2019" name="Int. J. Syst. Evol. Microbiol.">
        <title>The Global Catalogue of Microorganisms (GCM) 10K type strain sequencing project: providing services to taxonomists for standard genome sequencing and annotation.</title>
        <authorList>
            <consortium name="The Broad Institute Genomics Platform"/>
            <consortium name="The Broad Institute Genome Sequencing Center for Infectious Disease"/>
            <person name="Wu L."/>
            <person name="Ma J."/>
        </authorList>
    </citation>
    <scope>NUCLEOTIDE SEQUENCE [LARGE SCALE GENOMIC DNA]</scope>
    <source>
        <strain evidence="12">CGMCC-1.15741</strain>
    </source>
</reference>
<keyword evidence="2 8" id="KW-0808">Transferase</keyword>
<organism evidence="11 12">
    <name type="scientific">Ponticaulis profundi</name>
    <dbReference type="NCBI Taxonomy" id="2665222"/>
    <lineage>
        <taxon>Bacteria</taxon>
        <taxon>Pseudomonadati</taxon>
        <taxon>Pseudomonadota</taxon>
        <taxon>Alphaproteobacteria</taxon>
        <taxon>Hyphomonadales</taxon>
        <taxon>Hyphomonadaceae</taxon>
        <taxon>Ponticaulis</taxon>
    </lineage>
</organism>
<keyword evidence="12" id="KW-1185">Reference proteome</keyword>
<sequence>MAVYTEVDDEALADFLLRYDIGEAIAFKGIAEGVENSNYLLETTKARFILTLYEKRVNADDLPFFMGVMEALADAGFPAPLPVKARDGSALQELNDRPAAIVTFLNGMSPRKPNASQCQQIGTAMARMHNALASTTLSRPNDLSVDAWPDLFEGREATAATLAPNLATLIAGDLDRLLDQWPDPEDLPQGIIHADLFPDNAFFLGENFSGVIDFYFACTDMLAYDIAIALNAWCFEARGEFNMTKGRALLAGYTSVRDFTDAEVKALPALIHGAAMRFFLTRLVDWTDTPADALVRPKDPTEYAEKLGFHRMARKLEDYGYMPASS</sequence>
<dbReference type="EC" id="2.7.1.39" evidence="8 9"/>
<dbReference type="RefSeq" id="WP_377375791.1">
    <property type="nucleotide sequence ID" value="NZ_JBHSSW010000004.1"/>
</dbReference>
<dbReference type="EMBL" id="JBHSSW010000004">
    <property type="protein sequence ID" value="MFC6197220.1"/>
    <property type="molecule type" value="Genomic_DNA"/>
</dbReference>
<evidence type="ECO:0000256" key="6">
    <source>
        <dbReference type="ARBA" id="ARBA00022840"/>
    </source>
</evidence>
<keyword evidence="6 8" id="KW-0067">ATP-binding</keyword>
<dbReference type="InterPro" id="IPR050249">
    <property type="entry name" value="Pseudomonas-type_ThrB"/>
</dbReference>
<dbReference type="Gene3D" id="3.30.200.20">
    <property type="entry name" value="Phosphorylase Kinase, domain 1"/>
    <property type="match status" value="1"/>
</dbReference>
<evidence type="ECO:0000256" key="4">
    <source>
        <dbReference type="ARBA" id="ARBA00022741"/>
    </source>
</evidence>
<dbReference type="InterPro" id="IPR005280">
    <property type="entry name" value="Homoserine_kinase_II"/>
</dbReference>
<comment type="pathway">
    <text evidence="8">Amino-acid biosynthesis; L-threonine biosynthesis; L-threonine from L-aspartate: step 4/5.</text>
</comment>
<dbReference type="NCBIfam" id="TIGR00938">
    <property type="entry name" value="thrB_alt"/>
    <property type="match status" value="1"/>
</dbReference>
<keyword evidence="3 8" id="KW-0791">Threonine biosynthesis</keyword>
<accession>A0ABW1S6L8</accession>
<dbReference type="NCBIfam" id="NF003558">
    <property type="entry name" value="PRK05231.1"/>
    <property type="match status" value="1"/>
</dbReference>
<dbReference type="PANTHER" id="PTHR21064">
    <property type="entry name" value="AMINOGLYCOSIDE PHOSPHOTRANSFERASE DOMAIN-CONTAINING PROTEIN-RELATED"/>
    <property type="match status" value="1"/>
</dbReference>
<dbReference type="HAMAP" id="MF_00301">
    <property type="entry name" value="Homoser_kinase_2"/>
    <property type="match status" value="1"/>
</dbReference>
<dbReference type="SUPFAM" id="SSF56112">
    <property type="entry name" value="Protein kinase-like (PK-like)"/>
    <property type="match status" value="1"/>
</dbReference>
<evidence type="ECO:0000256" key="8">
    <source>
        <dbReference type="HAMAP-Rule" id="MF_00301"/>
    </source>
</evidence>
<keyword evidence="4 8" id="KW-0547">Nucleotide-binding</keyword>
<name>A0ABW1S6L8_9PROT</name>
<dbReference type="PANTHER" id="PTHR21064:SF6">
    <property type="entry name" value="AMINOGLYCOSIDE PHOSPHOTRANSFERASE DOMAIN-CONTAINING PROTEIN"/>
    <property type="match status" value="1"/>
</dbReference>
<dbReference type="GO" id="GO:0004413">
    <property type="term" value="F:homoserine kinase activity"/>
    <property type="evidence" value="ECO:0007669"/>
    <property type="project" value="UniProtKB-EC"/>
</dbReference>
<dbReference type="InterPro" id="IPR002575">
    <property type="entry name" value="Aminoglycoside_PTrfase"/>
</dbReference>
<feature type="domain" description="Aminoglycoside phosphotransferase" evidence="10">
    <location>
        <begin position="28"/>
        <end position="259"/>
    </location>
</feature>
<dbReference type="CDD" id="cd05153">
    <property type="entry name" value="HomoserineK_II"/>
    <property type="match status" value="1"/>
</dbReference>
<evidence type="ECO:0000256" key="7">
    <source>
        <dbReference type="ARBA" id="ARBA00038240"/>
    </source>
</evidence>
<evidence type="ECO:0000256" key="3">
    <source>
        <dbReference type="ARBA" id="ARBA00022697"/>
    </source>
</evidence>
<evidence type="ECO:0000313" key="11">
    <source>
        <dbReference type="EMBL" id="MFC6197220.1"/>
    </source>
</evidence>
<evidence type="ECO:0000256" key="5">
    <source>
        <dbReference type="ARBA" id="ARBA00022777"/>
    </source>
</evidence>
<dbReference type="InterPro" id="IPR011009">
    <property type="entry name" value="Kinase-like_dom_sf"/>
</dbReference>
<evidence type="ECO:0000259" key="10">
    <source>
        <dbReference type="Pfam" id="PF01636"/>
    </source>
</evidence>
<gene>
    <name evidence="8" type="primary">thrB</name>
    <name evidence="11" type="ORF">ACFQDM_03980</name>
</gene>
<dbReference type="Proteomes" id="UP001596303">
    <property type="component" value="Unassembled WGS sequence"/>
</dbReference>
<evidence type="ECO:0000256" key="2">
    <source>
        <dbReference type="ARBA" id="ARBA00022679"/>
    </source>
</evidence>